<dbReference type="PANTHER" id="PTHR32089:SF120">
    <property type="entry name" value="METHYL-ACCEPTING CHEMOTAXIS PROTEIN TLPQ"/>
    <property type="match status" value="1"/>
</dbReference>
<dbReference type="CDD" id="cd11386">
    <property type="entry name" value="MCP_signal"/>
    <property type="match status" value="1"/>
</dbReference>
<dbReference type="CDD" id="cd06225">
    <property type="entry name" value="HAMP"/>
    <property type="match status" value="1"/>
</dbReference>
<evidence type="ECO:0000256" key="1">
    <source>
        <dbReference type="ARBA" id="ARBA00004141"/>
    </source>
</evidence>
<evidence type="ECO:0000256" key="4">
    <source>
        <dbReference type="ARBA" id="ARBA00022989"/>
    </source>
</evidence>
<evidence type="ECO:0000256" key="7">
    <source>
        <dbReference type="ARBA" id="ARBA00029447"/>
    </source>
</evidence>
<dbReference type="PROSITE" id="PS50111">
    <property type="entry name" value="CHEMOTAXIS_TRANSDUC_2"/>
    <property type="match status" value="1"/>
</dbReference>
<dbReference type="SMART" id="SM00304">
    <property type="entry name" value="HAMP"/>
    <property type="match status" value="2"/>
</dbReference>
<accession>A0A653AZN5</accession>
<dbReference type="InterPro" id="IPR004089">
    <property type="entry name" value="MCPsignal_dom"/>
</dbReference>
<dbReference type="PROSITE" id="PS50885">
    <property type="entry name" value="HAMP"/>
    <property type="match status" value="1"/>
</dbReference>
<reference evidence="8" key="1">
    <citation type="submission" date="2018-11" db="EMBL/GenBank/DDBJ databases">
        <authorList>
            <consortium name="Genoscope - CEA"/>
            <person name="William W."/>
        </authorList>
    </citation>
    <scope>NUCLEOTIDE SEQUENCE [LARGE SCALE GENOMIC DNA]</scope>
    <source>
        <strain evidence="8">T9AD</strain>
    </source>
</reference>
<dbReference type="PANTHER" id="PTHR32089">
    <property type="entry name" value="METHYL-ACCEPTING CHEMOTAXIS PROTEIN MCPB"/>
    <property type="match status" value="1"/>
</dbReference>
<keyword evidence="2" id="KW-0145">Chemotaxis</keyword>
<dbReference type="Pfam" id="PF00672">
    <property type="entry name" value="HAMP"/>
    <property type="match status" value="1"/>
</dbReference>
<keyword evidence="6" id="KW-0807">Transducer</keyword>
<dbReference type="SMART" id="SM01358">
    <property type="entry name" value="HBM"/>
    <property type="match status" value="1"/>
</dbReference>
<dbReference type="Pfam" id="PF16591">
    <property type="entry name" value="HBM"/>
    <property type="match status" value="1"/>
</dbReference>
<dbReference type="AlphaFoldDB" id="A0A653AZN5"/>
<evidence type="ECO:0000256" key="3">
    <source>
        <dbReference type="ARBA" id="ARBA00022692"/>
    </source>
</evidence>
<sequence>MDAGARLTLPASLGGNDPFAAADPSGQFEVVSRHTAQGIVMKTVTRMLLDLSVRKKLLGGFGLILFITLATAWIGNTSLDSTLDRIDSLLGVSEIDANLMRARQQEKNYLLRDDQTAMQQALSLSQQIQEQAAAKEAELARPENKALMRQIQEDASGYRDELAQLQAAGKASSEAQQAMEESARAALKRFTELEAKLRQLAVEQIRLSGAQSSIDTLDRANQASQLARELLEARRREKDFLLRRDDQYAQLLDGHFQSLDDKSRQLLNTLQDDAARAEMEAALQQLAAYRSHFAQLKNNLGELDQSEEDMTSRAREVTAASSQSLKLQRELLASDSSHAKQTLLIAAAIAFVLGVLCALFITQAIVTPLQRVVGIARQVAGGDLTTNIESDRRDELGQLMQAMQAMTLSLRDLIGQLGAGITQLATAAEELSAVTEQTSAGVTQQRMETDQVATAMNQMAATVQDVAHNAENAASSASDAEDQTREGDKVVQQAITRIEQLASTVEASAEAIGRLKGDSANIGTVLDVIKSIAEQTNLLALNAAIEAARAGEAGRGFAVVADEVRALARRTQESTQQIEQLVAALQNGAESAVSVMAQSRSMAGETVEAARHAGTALTRIDEAVSRIQQMNQQIATASEEQSSVAEEINRSIANIRDIAEQSAAATEETSTASVDLARLGSDLQQQINRFRVS</sequence>
<proteinExistence type="inferred from homology"/>
<dbReference type="GO" id="GO:0016020">
    <property type="term" value="C:membrane"/>
    <property type="evidence" value="ECO:0007669"/>
    <property type="project" value="UniProtKB-SubCell"/>
</dbReference>
<dbReference type="Pfam" id="PF00015">
    <property type="entry name" value="MCPsignal"/>
    <property type="match status" value="1"/>
</dbReference>
<evidence type="ECO:0000256" key="5">
    <source>
        <dbReference type="ARBA" id="ARBA00023136"/>
    </source>
</evidence>
<dbReference type="GO" id="GO:0007165">
    <property type="term" value="P:signal transduction"/>
    <property type="evidence" value="ECO:0007669"/>
    <property type="project" value="UniProtKB-KW"/>
</dbReference>
<comment type="similarity">
    <text evidence="7">Belongs to the methyl-accepting chemotaxis (MCP) protein family.</text>
</comment>
<evidence type="ECO:0000256" key="6">
    <source>
        <dbReference type="ARBA" id="ARBA00023224"/>
    </source>
</evidence>
<dbReference type="PROSITE" id="PS51753">
    <property type="entry name" value="HBM"/>
    <property type="match status" value="1"/>
</dbReference>
<name>A0A653AZN5_ECTOL</name>
<dbReference type="GO" id="GO:0006935">
    <property type="term" value="P:chemotaxis"/>
    <property type="evidence" value="ECO:0007669"/>
    <property type="project" value="UniProtKB-KW"/>
</dbReference>
<gene>
    <name evidence="8" type="primary">mcpQ</name>
    <name evidence="8" type="ORF">POT9AD_0858</name>
</gene>
<dbReference type="FunFam" id="1.10.287.950:FF:000001">
    <property type="entry name" value="Methyl-accepting chemotaxis sensory transducer"/>
    <property type="match status" value="1"/>
</dbReference>
<evidence type="ECO:0000313" key="8">
    <source>
        <dbReference type="EMBL" id="VDN61849.1"/>
    </source>
</evidence>
<organism evidence="8">
    <name type="scientific">Ectopseudomonas oleovorans</name>
    <name type="common">Pseudomonas oleovorans</name>
    <dbReference type="NCBI Taxonomy" id="301"/>
    <lineage>
        <taxon>Bacteria</taxon>
        <taxon>Pseudomonadati</taxon>
        <taxon>Pseudomonadota</taxon>
        <taxon>Gammaproteobacteria</taxon>
        <taxon>Pseudomonadales</taxon>
        <taxon>Pseudomonadaceae</taxon>
        <taxon>Ectopseudomonas</taxon>
    </lineage>
</organism>
<keyword evidence="3" id="KW-0812">Transmembrane</keyword>
<dbReference type="Gene3D" id="1.10.287.950">
    <property type="entry name" value="Methyl-accepting chemotaxis protein"/>
    <property type="match status" value="1"/>
</dbReference>
<keyword evidence="5" id="KW-0472">Membrane</keyword>
<dbReference type="InterPro" id="IPR032255">
    <property type="entry name" value="HBM"/>
</dbReference>
<evidence type="ECO:0000256" key="2">
    <source>
        <dbReference type="ARBA" id="ARBA00022500"/>
    </source>
</evidence>
<protein>
    <submittedName>
        <fullName evidence="8">Methyl-accepting chemotaxis protein McpQ</fullName>
    </submittedName>
</protein>
<dbReference type="SMART" id="SM00283">
    <property type="entry name" value="MA"/>
    <property type="match status" value="1"/>
</dbReference>
<keyword evidence="4" id="KW-1133">Transmembrane helix</keyword>
<dbReference type="SUPFAM" id="SSF58104">
    <property type="entry name" value="Methyl-accepting chemotaxis protein (MCP) signaling domain"/>
    <property type="match status" value="1"/>
</dbReference>
<dbReference type="EMBL" id="LR130779">
    <property type="protein sequence ID" value="VDN61849.1"/>
    <property type="molecule type" value="Genomic_DNA"/>
</dbReference>
<dbReference type="InterPro" id="IPR003660">
    <property type="entry name" value="HAMP_dom"/>
</dbReference>
<comment type="subcellular location">
    <subcellularLocation>
        <location evidence="1">Membrane</location>
        <topology evidence="1">Multi-pass membrane protein</topology>
    </subcellularLocation>
</comment>